<keyword evidence="4" id="KW-1185">Reference proteome</keyword>
<dbReference type="RefSeq" id="WP_229669927.1">
    <property type="nucleotide sequence ID" value="NZ_BMMZ01000004.1"/>
</dbReference>
<evidence type="ECO:0000256" key="1">
    <source>
        <dbReference type="SAM" id="MobiDB-lite"/>
    </source>
</evidence>
<dbReference type="SMART" id="SM00347">
    <property type="entry name" value="HTH_MARR"/>
    <property type="match status" value="1"/>
</dbReference>
<evidence type="ECO:0000313" key="4">
    <source>
        <dbReference type="Proteomes" id="UP000613840"/>
    </source>
</evidence>
<evidence type="ECO:0000259" key="2">
    <source>
        <dbReference type="PROSITE" id="PS50995"/>
    </source>
</evidence>
<dbReference type="InterPro" id="IPR036388">
    <property type="entry name" value="WH-like_DNA-bd_sf"/>
</dbReference>
<feature type="region of interest" description="Disordered" evidence="1">
    <location>
        <begin position="153"/>
        <end position="178"/>
    </location>
</feature>
<sequence>MSEADAYAISLAVRRLLQAGREMQAIAARQLGLRVTDVQAMDLITAGGGNLSPAELADRLGIRTASASALVDRLAEAGHLERSRAEARVDVGRGRTRLTATEHARAEIRQTLRDVNDGFRELGTSLSEEEASTVLAFLNQATDILRSFAAVRESRSGGGAGIDESTSRSRSGIPSDGT</sequence>
<dbReference type="PROSITE" id="PS50995">
    <property type="entry name" value="HTH_MARR_2"/>
    <property type="match status" value="1"/>
</dbReference>
<reference evidence="3" key="2">
    <citation type="submission" date="2020-09" db="EMBL/GenBank/DDBJ databases">
        <authorList>
            <person name="Sun Q."/>
            <person name="Zhou Y."/>
        </authorList>
    </citation>
    <scope>NUCLEOTIDE SEQUENCE</scope>
    <source>
        <strain evidence="3">CGMCC 4.7306</strain>
    </source>
</reference>
<dbReference type="PRINTS" id="PR00598">
    <property type="entry name" value="HTHMARR"/>
</dbReference>
<dbReference type="SUPFAM" id="SSF46785">
    <property type="entry name" value="Winged helix' DNA-binding domain"/>
    <property type="match status" value="1"/>
</dbReference>
<dbReference type="EMBL" id="BMMZ01000004">
    <property type="protein sequence ID" value="GGL61850.1"/>
    <property type="molecule type" value="Genomic_DNA"/>
</dbReference>
<feature type="domain" description="HTH marR-type" evidence="2">
    <location>
        <begin position="2"/>
        <end position="143"/>
    </location>
</feature>
<comment type="caution">
    <text evidence="3">The sequence shown here is derived from an EMBL/GenBank/DDBJ whole genome shotgun (WGS) entry which is preliminary data.</text>
</comment>
<dbReference type="Gene3D" id="1.10.10.10">
    <property type="entry name" value="Winged helix-like DNA-binding domain superfamily/Winged helix DNA-binding domain"/>
    <property type="match status" value="1"/>
</dbReference>
<gene>
    <name evidence="3" type="ORF">GCM10011575_20480</name>
</gene>
<dbReference type="AlphaFoldDB" id="A0A917S6L0"/>
<dbReference type="GO" id="GO:0003700">
    <property type="term" value="F:DNA-binding transcription factor activity"/>
    <property type="evidence" value="ECO:0007669"/>
    <property type="project" value="InterPro"/>
</dbReference>
<name>A0A917S6L0_9ACTN</name>
<feature type="compositionally biased region" description="Polar residues" evidence="1">
    <location>
        <begin position="168"/>
        <end position="178"/>
    </location>
</feature>
<dbReference type="InterPro" id="IPR000835">
    <property type="entry name" value="HTH_MarR-typ"/>
</dbReference>
<dbReference type="InterPro" id="IPR036390">
    <property type="entry name" value="WH_DNA-bd_sf"/>
</dbReference>
<dbReference type="Proteomes" id="UP000613840">
    <property type="component" value="Unassembled WGS sequence"/>
</dbReference>
<proteinExistence type="predicted"/>
<reference evidence="3" key="1">
    <citation type="journal article" date="2014" name="Int. J. Syst. Evol. Microbiol.">
        <title>Complete genome sequence of Corynebacterium casei LMG S-19264T (=DSM 44701T), isolated from a smear-ripened cheese.</title>
        <authorList>
            <consortium name="US DOE Joint Genome Institute (JGI-PGF)"/>
            <person name="Walter F."/>
            <person name="Albersmeier A."/>
            <person name="Kalinowski J."/>
            <person name="Ruckert C."/>
        </authorList>
    </citation>
    <scope>NUCLEOTIDE SEQUENCE</scope>
    <source>
        <strain evidence="3">CGMCC 4.7306</strain>
    </source>
</reference>
<accession>A0A917S6L0</accession>
<evidence type="ECO:0000313" key="3">
    <source>
        <dbReference type="EMBL" id="GGL61850.1"/>
    </source>
</evidence>
<dbReference type="Pfam" id="PF12802">
    <property type="entry name" value="MarR_2"/>
    <property type="match status" value="1"/>
</dbReference>
<protein>
    <recommendedName>
        <fullName evidence="2">HTH marR-type domain-containing protein</fullName>
    </recommendedName>
</protein>
<organism evidence="3 4">
    <name type="scientific">Microlunatus endophyticus</name>
    <dbReference type="NCBI Taxonomy" id="1716077"/>
    <lineage>
        <taxon>Bacteria</taxon>
        <taxon>Bacillati</taxon>
        <taxon>Actinomycetota</taxon>
        <taxon>Actinomycetes</taxon>
        <taxon>Propionibacteriales</taxon>
        <taxon>Propionibacteriaceae</taxon>
        <taxon>Microlunatus</taxon>
    </lineage>
</organism>